<dbReference type="AlphaFoldDB" id="A0AAE0DQZ1"/>
<evidence type="ECO:0000313" key="2">
    <source>
        <dbReference type="Proteomes" id="UP001276659"/>
    </source>
</evidence>
<dbReference type="EMBL" id="JASNWA010000004">
    <property type="protein sequence ID" value="KAK3177075.1"/>
    <property type="molecule type" value="Genomic_DNA"/>
</dbReference>
<name>A0AAE0DQZ1_9LECA</name>
<keyword evidence="2" id="KW-1185">Reference proteome</keyword>
<reference evidence="1" key="1">
    <citation type="submission" date="2022-11" db="EMBL/GenBank/DDBJ databases">
        <title>Chromosomal genome sequence assembly and mating type (MAT) locus characterization of the leprose asexual lichenized fungus Lepraria neglecta (Nyl.) Erichsen.</title>
        <authorList>
            <person name="Allen J.L."/>
            <person name="Pfeffer B."/>
        </authorList>
    </citation>
    <scope>NUCLEOTIDE SEQUENCE</scope>
    <source>
        <strain evidence="1">Allen 5258</strain>
    </source>
</reference>
<accession>A0AAE0DQZ1</accession>
<proteinExistence type="predicted"/>
<gene>
    <name evidence="1" type="ORF">OEA41_008403</name>
</gene>
<dbReference type="Proteomes" id="UP001276659">
    <property type="component" value="Unassembled WGS sequence"/>
</dbReference>
<sequence>MADNTGDDLVIIATWEAAVQVKVDELRNREHHPDVRATYEDSPGSDVLAKADPGGFFVTREAEKPDLERMNLAADLQFATCQSRHWF</sequence>
<comment type="caution">
    <text evidence="1">The sequence shown here is derived from an EMBL/GenBank/DDBJ whole genome shotgun (WGS) entry which is preliminary data.</text>
</comment>
<evidence type="ECO:0000313" key="1">
    <source>
        <dbReference type="EMBL" id="KAK3177075.1"/>
    </source>
</evidence>
<protein>
    <submittedName>
        <fullName evidence="1">Uncharacterized protein</fullName>
    </submittedName>
</protein>
<organism evidence="1 2">
    <name type="scientific">Lepraria neglecta</name>
    <dbReference type="NCBI Taxonomy" id="209136"/>
    <lineage>
        <taxon>Eukaryota</taxon>
        <taxon>Fungi</taxon>
        <taxon>Dikarya</taxon>
        <taxon>Ascomycota</taxon>
        <taxon>Pezizomycotina</taxon>
        <taxon>Lecanoromycetes</taxon>
        <taxon>OSLEUM clade</taxon>
        <taxon>Lecanoromycetidae</taxon>
        <taxon>Lecanorales</taxon>
        <taxon>Lecanorineae</taxon>
        <taxon>Stereocaulaceae</taxon>
        <taxon>Lepraria</taxon>
    </lineage>
</organism>